<sequence length="445" mass="48855">MIPMTNVARIFASRPNVKATIITVPSHVNHFKPALDICPYPIHLLTIKFQLPAHDKLVSSDLIPDRLFSDAYFEAIDSLEGPFGRLLDEHCPDCVVSSGNFPWSAALANARCIPRLVFYGSAAITSIVMRTISGLKLTEGRSDHEPFIVPGLPHPLEFTKAQIMSSASYPGDTLARMVKAHAQSYGTVGNSSYELEPGYASKLDKSYFIGPVALCTGDSTGEGGNRDSDEYLNWLDNQKKCSVLYVCFGSIAQFSNAQLFEIATGLEASGHPFLWVVRDTGNTAEWLPEGFVERVGRRGLLVRGWIAQMSVLNHTAIGGFMTHCGWGSVLEGVSAGLPMVTWPLFSDQFVNEKLIVDVLRIGVPVGSKVNSSREKERTFVAGEMVRKAVGEVLSEDGEEAEERRKRARKAAEMSRKAVEEGGSSYNDVSKLIHELREIKKSKATR</sequence>
<keyword evidence="3 6" id="KW-0328">Glycosyltransferase</keyword>
<dbReference type="PROSITE" id="PS00375">
    <property type="entry name" value="UDPGT"/>
    <property type="match status" value="1"/>
</dbReference>
<organism evidence="6">
    <name type="scientific">Crocus sativus</name>
    <name type="common">Saffron</name>
    <dbReference type="NCBI Taxonomy" id="82528"/>
    <lineage>
        <taxon>Eukaryota</taxon>
        <taxon>Viridiplantae</taxon>
        <taxon>Streptophyta</taxon>
        <taxon>Embryophyta</taxon>
        <taxon>Tracheophyta</taxon>
        <taxon>Spermatophyta</taxon>
        <taxon>Magnoliopsida</taxon>
        <taxon>Liliopsida</taxon>
        <taxon>Asparagales</taxon>
        <taxon>Iridaceae</taxon>
        <taxon>Crocoideae</taxon>
        <taxon>Croceae</taxon>
        <taxon>Crocus</taxon>
    </lineage>
</organism>
<evidence type="ECO:0000256" key="2">
    <source>
        <dbReference type="ARBA" id="ARBA00022679"/>
    </source>
</evidence>
<comment type="similarity">
    <text evidence="1 3">Belongs to the UDP-glycosyltransferase family.</text>
</comment>
<dbReference type="EMBL" id="KJ381080">
    <property type="protein sequence ID" value="AIF79774.1"/>
    <property type="molecule type" value="mRNA"/>
</dbReference>
<evidence type="ECO:0000256" key="4">
    <source>
        <dbReference type="RuleBase" id="RU362057"/>
    </source>
</evidence>
<protein>
    <recommendedName>
        <fullName evidence="4">Glycosyltransferase</fullName>
        <ecNumber evidence="4">2.4.1.-</ecNumber>
    </recommendedName>
</protein>
<dbReference type="CDD" id="cd03784">
    <property type="entry name" value="GT1_Gtf-like"/>
    <property type="match status" value="1"/>
</dbReference>
<dbReference type="InterPro" id="IPR002213">
    <property type="entry name" value="UDP_glucos_trans"/>
</dbReference>
<dbReference type="AlphaFoldDB" id="A0A139YZN7"/>
<dbReference type="Pfam" id="PF00201">
    <property type="entry name" value="UDPGT"/>
    <property type="match status" value="1"/>
</dbReference>
<feature type="compositionally biased region" description="Basic and acidic residues" evidence="5">
    <location>
        <begin position="401"/>
        <end position="419"/>
    </location>
</feature>
<gene>
    <name evidence="6" type="primary">UGT703C1</name>
</gene>
<feature type="region of interest" description="Disordered" evidence="5">
    <location>
        <begin position="393"/>
        <end position="422"/>
    </location>
</feature>
<reference evidence="6" key="1">
    <citation type="submission" date="2014-01" db="EMBL/GenBank/DDBJ databases">
        <title>Genomic organization of a UDP-glucosyltransferase gene determines differential accumulation of specific flavonoid glucosides.</title>
        <authorList>
            <person name="Gomez Gomez L."/>
        </authorList>
    </citation>
    <scope>NUCLEOTIDE SEQUENCE</scope>
</reference>
<dbReference type="GO" id="GO:0035251">
    <property type="term" value="F:UDP-glucosyltransferase activity"/>
    <property type="evidence" value="ECO:0007669"/>
    <property type="project" value="TreeGrafter"/>
</dbReference>
<dbReference type="FunFam" id="3.40.50.2000:FF:000063">
    <property type="entry name" value="Glycosyltransferase"/>
    <property type="match status" value="1"/>
</dbReference>
<dbReference type="Gene3D" id="3.40.50.2000">
    <property type="entry name" value="Glycogen Phosphorylase B"/>
    <property type="match status" value="2"/>
</dbReference>
<dbReference type="SUPFAM" id="SSF53756">
    <property type="entry name" value="UDP-Glycosyltransferase/glycogen phosphorylase"/>
    <property type="match status" value="1"/>
</dbReference>
<dbReference type="PANTHER" id="PTHR48047">
    <property type="entry name" value="GLYCOSYLTRANSFERASE"/>
    <property type="match status" value="1"/>
</dbReference>
<name>A0A139YZN7_CROSA</name>
<accession>A0A139YZN7</accession>
<dbReference type="InterPro" id="IPR035595">
    <property type="entry name" value="UDP_glycos_trans_CS"/>
</dbReference>
<dbReference type="PANTHER" id="PTHR48047:SF19">
    <property type="entry name" value="GLYCOSYLTRANSFERASE"/>
    <property type="match status" value="1"/>
</dbReference>
<evidence type="ECO:0000256" key="5">
    <source>
        <dbReference type="SAM" id="MobiDB-lite"/>
    </source>
</evidence>
<evidence type="ECO:0000256" key="1">
    <source>
        <dbReference type="ARBA" id="ARBA00009995"/>
    </source>
</evidence>
<evidence type="ECO:0000313" key="6">
    <source>
        <dbReference type="EMBL" id="AIF79774.1"/>
    </source>
</evidence>
<evidence type="ECO:0000256" key="3">
    <source>
        <dbReference type="RuleBase" id="RU003718"/>
    </source>
</evidence>
<proteinExistence type="evidence at transcript level"/>
<keyword evidence="2 3" id="KW-0808">Transferase</keyword>
<dbReference type="EC" id="2.4.1.-" evidence="4"/>